<organism evidence="2 3">
    <name type="scientific">Chryseobacterium pennae</name>
    <dbReference type="NCBI Taxonomy" id="2258962"/>
    <lineage>
        <taxon>Bacteria</taxon>
        <taxon>Pseudomonadati</taxon>
        <taxon>Bacteroidota</taxon>
        <taxon>Flavobacteriia</taxon>
        <taxon>Flavobacteriales</taxon>
        <taxon>Weeksellaceae</taxon>
        <taxon>Chryseobacterium group</taxon>
        <taxon>Chryseobacterium</taxon>
    </lineage>
</organism>
<evidence type="ECO:0000313" key="2">
    <source>
        <dbReference type="EMBL" id="REC59803.1"/>
    </source>
</evidence>
<dbReference type="Pfam" id="PF01872">
    <property type="entry name" value="RibD_C"/>
    <property type="match status" value="1"/>
</dbReference>
<name>A0A3D9C1Q8_9FLAO</name>
<dbReference type="PANTHER" id="PTHR38011:SF11">
    <property type="entry name" value="2,5-DIAMINO-6-RIBOSYLAMINO-4(3H)-PYRIMIDINONE 5'-PHOSPHATE REDUCTASE"/>
    <property type="match status" value="1"/>
</dbReference>
<dbReference type="InterPro" id="IPR002734">
    <property type="entry name" value="RibDG_C"/>
</dbReference>
<dbReference type="EMBL" id="QNVT01000032">
    <property type="protein sequence ID" value="REC59803.1"/>
    <property type="molecule type" value="Genomic_DNA"/>
</dbReference>
<dbReference type="RefSeq" id="WP_115973260.1">
    <property type="nucleotide sequence ID" value="NZ_QNVT01000032.1"/>
</dbReference>
<comment type="caution">
    <text evidence="2">The sequence shown here is derived from an EMBL/GenBank/DDBJ whole genome shotgun (WGS) entry which is preliminary data.</text>
</comment>
<evidence type="ECO:0000259" key="1">
    <source>
        <dbReference type="Pfam" id="PF01872"/>
    </source>
</evidence>
<dbReference type="InterPro" id="IPR050765">
    <property type="entry name" value="Riboflavin_Biosynth_HTPR"/>
</dbReference>
<dbReference type="SUPFAM" id="SSF53597">
    <property type="entry name" value="Dihydrofolate reductase-like"/>
    <property type="match status" value="1"/>
</dbReference>
<dbReference type="AlphaFoldDB" id="A0A3D9C1Q8"/>
<dbReference type="Gene3D" id="3.40.430.10">
    <property type="entry name" value="Dihydrofolate Reductase, subunit A"/>
    <property type="match status" value="1"/>
</dbReference>
<dbReference type="GO" id="GO:0009231">
    <property type="term" value="P:riboflavin biosynthetic process"/>
    <property type="evidence" value="ECO:0007669"/>
    <property type="project" value="InterPro"/>
</dbReference>
<feature type="domain" description="Bacterial bifunctional deaminase-reductase C-terminal" evidence="1">
    <location>
        <begin position="38"/>
        <end position="167"/>
    </location>
</feature>
<evidence type="ECO:0000313" key="3">
    <source>
        <dbReference type="Proteomes" id="UP000256686"/>
    </source>
</evidence>
<protein>
    <submittedName>
        <fullName evidence="2">Dihydrofolate reductase</fullName>
    </submittedName>
</protein>
<reference evidence="3" key="1">
    <citation type="submission" date="2018-06" db="EMBL/GenBank/DDBJ databases">
        <authorList>
            <person name="Lum Nde A."/>
            <person name="Hugo C."/>
        </authorList>
    </citation>
    <scope>NUCLEOTIDE SEQUENCE [LARGE SCALE GENOMIC DNA]</scope>
    <source>
        <strain evidence="3">1_F178</strain>
    </source>
</reference>
<proteinExistence type="predicted"/>
<dbReference type="GO" id="GO:0008703">
    <property type="term" value="F:5-amino-6-(5-phosphoribosylamino)uracil reductase activity"/>
    <property type="evidence" value="ECO:0007669"/>
    <property type="project" value="InterPro"/>
</dbReference>
<accession>A0A3D9C1Q8</accession>
<sequence>MRKLVLYISSSLDCYIAGPNDDLSFLSQVQTEDEDYGYHDFTDTTDTVIMGNRTYNWILSQNVEFPHQDKTSYIITRKIRQSIGNLHFYTGDLSKLVRTLKKEEGKSIFCDGGSFVVNELLKAKLFDELIISVIPVILGKGTKLFKDEIPGQNLELLSSKRFDSGLVQLHYRIMY</sequence>
<keyword evidence="3" id="KW-1185">Reference proteome</keyword>
<dbReference type="PANTHER" id="PTHR38011">
    <property type="entry name" value="DIHYDROFOLATE REDUCTASE FAMILY PROTEIN (AFU_ORTHOLOGUE AFUA_8G06820)"/>
    <property type="match status" value="1"/>
</dbReference>
<gene>
    <name evidence="2" type="ORF">DRF65_24040</name>
</gene>
<dbReference type="Proteomes" id="UP000256686">
    <property type="component" value="Unassembled WGS sequence"/>
</dbReference>
<dbReference type="InterPro" id="IPR024072">
    <property type="entry name" value="DHFR-like_dom_sf"/>
</dbReference>